<dbReference type="RefSeq" id="WP_307397649.1">
    <property type="nucleotide sequence ID" value="NZ_BAAADK010000047.1"/>
</dbReference>
<reference evidence="1 2" key="1">
    <citation type="submission" date="2023-07" db="EMBL/GenBank/DDBJ databases">
        <title>Genomic Encyclopedia of Type Strains, Phase IV (KMG-IV): sequencing the most valuable type-strain genomes for metagenomic binning, comparative biology and taxonomic classification.</title>
        <authorList>
            <person name="Goeker M."/>
        </authorList>
    </citation>
    <scope>NUCLEOTIDE SEQUENCE [LARGE SCALE GENOMIC DNA]</scope>
    <source>
        <strain evidence="1 2">DSM 12751</strain>
    </source>
</reference>
<evidence type="ECO:0000313" key="1">
    <source>
        <dbReference type="EMBL" id="MDQ0168135.1"/>
    </source>
</evidence>
<dbReference type="EMBL" id="JAUSTY010000024">
    <property type="protein sequence ID" value="MDQ0168135.1"/>
    <property type="molecule type" value="Genomic_DNA"/>
</dbReference>
<accession>A0ABT9W5M3</accession>
<gene>
    <name evidence="1" type="ORF">J2S11_004087</name>
</gene>
<evidence type="ECO:0000313" key="2">
    <source>
        <dbReference type="Proteomes" id="UP001235840"/>
    </source>
</evidence>
<organism evidence="1 2">
    <name type="scientific">Caldalkalibacillus horti</name>
    <dbReference type="NCBI Taxonomy" id="77523"/>
    <lineage>
        <taxon>Bacteria</taxon>
        <taxon>Bacillati</taxon>
        <taxon>Bacillota</taxon>
        <taxon>Bacilli</taxon>
        <taxon>Bacillales</taxon>
        <taxon>Bacillaceae</taxon>
        <taxon>Caldalkalibacillus</taxon>
    </lineage>
</organism>
<evidence type="ECO:0008006" key="3">
    <source>
        <dbReference type="Google" id="ProtNLM"/>
    </source>
</evidence>
<dbReference type="Proteomes" id="UP001235840">
    <property type="component" value="Unassembled WGS sequence"/>
</dbReference>
<keyword evidence="2" id="KW-1185">Reference proteome</keyword>
<sequence length="530" mass="60980">MKSRKTTVIIVLSLIGLLLLFNEMTGTKDSNSFYQLQITSEASIEHTYEEMLNQADHFNSLAFPTSISEQQATDWITSQKRTREKELHSRKEVPSLFIRLNDSLQTVSETGSYHELDFEFQVPLFQLLPEQHIPNSIVTFQAEGVWLTDINGEKALHLHGSIPDTLVNEPVKLLFPDKEVNFASNFSPLSIVLSSDLDTPEFQRQHNFKNTYLVKENESIHFLLETLHFPLKDEYLSVMLPAGSNSYLSFRSDFGSLDLSDAISVPLDQTLGEEYLHSGRALTMSPRHQLSLDRIIQYDQFILFEATPQQSIEHEILISARFIWSDGKEQYLANSLYPLDPAKLMFITEGVHLLDSVEDLTIHSFDAHLMYDFEIKLPIAQIEEGHLASFLGWSFHTDGIESSTSTAPPKIILRSEKREFVALTSSFTIHHSHTDFFRLEGKSTYEEGLRIVYSGGYDYRNTPEKRYTLDFTYSHAEKDGKRINNFAEANIDFTEYEFHLVLPEFYTEISSEEIDYSLNLNKSGRYFEPR</sequence>
<comment type="caution">
    <text evidence="1">The sequence shown here is derived from an EMBL/GenBank/DDBJ whole genome shotgun (WGS) entry which is preliminary data.</text>
</comment>
<name>A0ABT9W5M3_9BACI</name>
<proteinExistence type="predicted"/>
<protein>
    <recommendedName>
        <fullName evidence="3">Regulatory protein YycH domain-containing protein</fullName>
    </recommendedName>
</protein>